<dbReference type="InterPro" id="IPR001841">
    <property type="entry name" value="Znf_RING"/>
</dbReference>
<dbReference type="PROSITE" id="PS50089">
    <property type="entry name" value="ZF_RING_2"/>
    <property type="match status" value="1"/>
</dbReference>
<dbReference type="SUPFAM" id="SSF57850">
    <property type="entry name" value="RING/U-box"/>
    <property type="match status" value="1"/>
</dbReference>
<dbReference type="SMART" id="SM00184">
    <property type="entry name" value="RING"/>
    <property type="match status" value="1"/>
</dbReference>
<dbReference type="Proteomes" id="UP001529510">
    <property type="component" value="Unassembled WGS sequence"/>
</dbReference>
<evidence type="ECO:0000259" key="5">
    <source>
        <dbReference type="PROSITE" id="PS50089"/>
    </source>
</evidence>
<dbReference type="PANTHER" id="PTHR25465:SF41">
    <property type="entry name" value="E3 UBIQUITIN-PROTEIN LIGASE RNF135"/>
    <property type="match status" value="1"/>
</dbReference>
<proteinExistence type="predicted"/>
<protein>
    <recommendedName>
        <fullName evidence="5">RING-type domain-containing protein</fullName>
    </recommendedName>
</protein>
<dbReference type="PANTHER" id="PTHR25465">
    <property type="entry name" value="B-BOX DOMAIN CONTAINING"/>
    <property type="match status" value="1"/>
</dbReference>
<feature type="domain" description="RING-type" evidence="5">
    <location>
        <begin position="17"/>
        <end position="61"/>
    </location>
</feature>
<dbReference type="Gene3D" id="3.30.40.10">
    <property type="entry name" value="Zinc/RING finger domain, C3HC4 (zinc finger)"/>
    <property type="match status" value="1"/>
</dbReference>
<dbReference type="GO" id="GO:0008270">
    <property type="term" value="F:zinc ion binding"/>
    <property type="evidence" value="ECO:0007669"/>
    <property type="project" value="UniProtKB-KW"/>
</dbReference>
<evidence type="ECO:0000256" key="2">
    <source>
        <dbReference type="ARBA" id="ARBA00022771"/>
    </source>
</evidence>
<keyword evidence="7" id="KW-1185">Reference proteome</keyword>
<reference evidence="6 7" key="1">
    <citation type="submission" date="2024-05" db="EMBL/GenBank/DDBJ databases">
        <title>Genome sequencing and assembly of Indian major carp, Cirrhinus mrigala (Hamilton, 1822).</title>
        <authorList>
            <person name="Mohindra V."/>
            <person name="Chowdhury L.M."/>
            <person name="Lal K."/>
            <person name="Jena J.K."/>
        </authorList>
    </citation>
    <scope>NUCLEOTIDE SEQUENCE [LARGE SCALE GENOMIC DNA]</scope>
    <source>
        <strain evidence="6">CM1030</strain>
        <tissue evidence="6">Blood</tissue>
    </source>
</reference>
<dbReference type="PROSITE" id="PS00518">
    <property type="entry name" value="ZF_RING_1"/>
    <property type="match status" value="1"/>
</dbReference>
<keyword evidence="2 4" id="KW-0863">Zinc-finger</keyword>
<evidence type="ECO:0000313" key="6">
    <source>
        <dbReference type="EMBL" id="KAL0182607.1"/>
    </source>
</evidence>
<keyword evidence="1" id="KW-0479">Metal-binding</keyword>
<evidence type="ECO:0000256" key="4">
    <source>
        <dbReference type="PROSITE-ProRule" id="PRU00175"/>
    </source>
</evidence>
<evidence type="ECO:0000256" key="1">
    <source>
        <dbReference type="ARBA" id="ARBA00022723"/>
    </source>
</evidence>
<dbReference type="InterPro" id="IPR051051">
    <property type="entry name" value="E3_ubiq-ligase_TRIM/RNF"/>
</dbReference>
<evidence type="ECO:0000256" key="3">
    <source>
        <dbReference type="ARBA" id="ARBA00022833"/>
    </source>
</evidence>
<accession>A0ABD0Q9J0</accession>
<feature type="non-terminal residue" evidence="6">
    <location>
        <position position="62"/>
    </location>
</feature>
<dbReference type="AlphaFoldDB" id="A0ABD0Q9J0"/>
<dbReference type="InterPro" id="IPR013083">
    <property type="entry name" value="Znf_RING/FYVE/PHD"/>
</dbReference>
<organism evidence="6 7">
    <name type="scientific">Cirrhinus mrigala</name>
    <name type="common">Mrigala</name>
    <dbReference type="NCBI Taxonomy" id="683832"/>
    <lineage>
        <taxon>Eukaryota</taxon>
        <taxon>Metazoa</taxon>
        <taxon>Chordata</taxon>
        <taxon>Craniata</taxon>
        <taxon>Vertebrata</taxon>
        <taxon>Euteleostomi</taxon>
        <taxon>Actinopterygii</taxon>
        <taxon>Neopterygii</taxon>
        <taxon>Teleostei</taxon>
        <taxon>Ostariophysi</taxon>
        <taxon>Cypriniformes</taxon>
        <taxon>Cyprinidae</taxon>
        <taxon>Labeoninae</taxon>
        <taxon>Labeonini</taxon>
        <taxon>Cirrhinus</taxon>
    </lineage>
</organism>
<dbReference type="Pfam" id="PF15227">
    <property type="entry name" value="zf-C3HC4_4"/>
    <property type="match status" value="1"/>
</dbReference>
<sequence>MATAGDSRGELQKELVCSICLDYFDDPVILKCGHNFCRMCILMHWEENGGDDVGYQCPECRM</sequence>
<dbReference type="InterPro" id="IPR017907">
    <property type="entry name" value="Znf_RING_CS"/>
</dbReference>
<gene>
    <name evidence="6" type="ORF">M9458_021982</name>
</gene>
<evidence type="ECO:0000313" key="7">
    <source>
        <dbReference type="Proteomes" id="UP001529510"/>
    </source>
</evidence>
<comment type="caution">
    <text evidence="6">The sequence shown here is derived from an EMBL/GenBank/DDBJ whole genome shotgun (WGS) entry which is preliminary data.</text>
</comment>
<name>A0ABD0Q9J0_CIRMR</name>
<dbReference type="EMBL" id="JAMKFB020000010">
    <property type="protein sequence ID" value="KAL0182607.1"/>
    <property type="molecule type" value="Genomic_DNA"/>
</dbReference>
<keyword evidence="3" id="KW-0862">Zinc</keyword>